<feature type="domain" description="SCP" evidence="2">
    <location>
        <begin position="195"/>
        <end position="320"/>
    </location>
</feature>
<accession>A0AAF5DMD4</accession>
<proteinExistence type="predicted"/>
<reference evidence="4" key="1">
    <citation type="submission" date="2024-02" db="UniProtKB">
        <authorList>
            <consortium name="WormBaseParasite"/>
        </authorList>
    </citation>
    <scope>IDENTIFICATION</scope>
</reference>
<dbReference type="Pfam" id="PF00188">
    <property type="entry name" value="CAP"/>
    <property type="match status" value="1"/>
</dbReference>
<evidence type="ECO:0000259" key="2">
    <source>
        <dbReference type="SMART" id="SM00198"/>
    </source>
</evidence>
<dbReference type="Pfam" id="PF24100">
    <property type="entry name" value="DUF7381"/>
    <property type="match status" value="1"/>
</dbReference>
<keyword evidence="1" id="KW-0732">Signal</keyword>
<dbReference type="AlphaFoldDB" id="A0AAF5DMD4"/>
<organism evidence="3 4">
    <name type="scientific">Strongyloides stercoralis</name>
    <name type="common">Threadworm</name>
    <dbReference type="NCBI Taxonomy" id="6248"/>
    <lineage>
        <taxon>Eukaryota</taxon>
        <taxon>Metazoa</taxon>
        <taxon>Ecdysozoa</taxon>
        <taxon>Nematoda</taxon>
        <taxon>Chromadorea</taxon>
        <taxon>Rhabditida</taxon>
        <taxon>Tylenchina</taxon>
        <taxon>Panagrolaimomorpha</taxon>
        <taxon>Strongyloidoidea</taxon>
        <taxon>Strongyloididae</taxon>
        <taxon>Strongyloides</taxon>
    </lineage>
</organism>
<dbReference type="SUPFAM" id="SSF55797">
    <property type="entry name" value="PR-1-like"/>
    <property type="match status" value="1"/>
</dbReference>
<dbReference type="InterPro" id="IPR014044">
    <property type="entry name" value="CAP_dom"/>
</dbReference>
<dbReference type="WBParaSite" id="TCONS_00013869.p1">
    <property type="protein sequence ID" value="TCONS_00013869.p1"/>
    <property type="gene ID" value="XLOC_008867"/>
</dbReference>
<dbReference type="InterPro" id="IPR055805">
    <property type="entry name" value="DUF7381"/>
</dbReference>
<dbReference type="InterPro" id="IPR001283">
    <property type="entry name" value="CRISP-related"/>
</dbReference>
<dbReference type="PANTHER" id="PTHR10334">
    <property type="entry name" value="CYSTEINE-RICH SECRETORY PROTEIN-RELATED"/>
    <property type="match status" value="1"/>
</dbReference>
<dbReference type="SMART" id="SM00198">
    <property type="entry name" value="SCP"/>
    <property type="match status" value="1"/>
</dbReference>
<evidence type="ECO:0000256" key="1">
    <source>
        <dbReference type="SAM" id="SignalP"/>
    </source>
</evidence>
<name>A0AAF5DMD4_STRER</name>
<evidence type="ECO:0000313" key="3">
    <source>
        <dbReference type="Proteomes" id="UP000035681"/>
    </source>
</evidence>
<evidence type="ECO:0000313" key="4">
    <source>
        <dbReference type="WBParaSite" id="TCONS_00013869.p1"/>
    </source>
</evidence>
<protein>
    <submittedName>
        <fullName evidence="4">SCP domain-containing protein</fullName>
    </submittedName>
</protein>
<keyword evidence="3" id="KW-1185">Reference proteome</keyword>
<dbReference type="Proteomes" id="UP000035681">
    <property type="component" value="Unplaced"/>
</dbReference>
<dbReference type="Gene3D" id="3.40.33.10">
    <property type="entry name" value="CAP"/>
    <property type="match status" value="1"/>
</dbReference>
<feature type="signal peptide" evidence="1">
    <location>
        <begin position="1"/>
        <end position="22"/>
    </location>
</feature>
<sequence length="331" mass="39528">VYMFILRTILFIITLLIQEIKNNNLIVTYMLMQTNYDSFFYSYHDMFFATKKQMIDQILKDHKNLKETNLFIQYILSFHGNNYFFDKNVPQHENILKKNSLKNVNDITVSEYFINGKEVYKCNNKKFLSFELAIKDCSTNNNNIIIKTTPKPVITNVILKNDSSEKYAHIFSARIWYKIWMGCNYQCYSQNKFQVMKNNFLREINQYRYAHGSLKLAENLKLSMYTQMIAEKTAKLYKKREQIRLENVAILTYDNAPMLIKKWYDENIYYNYASNSIIQKAKHFTAMVWMRTKQIGFGIVDVNKELLILISYEPVPNTPHLFTKNVFKRKI</sequence>
<feature type="chain" id="PRO_5042084913" evidence="1">
    <location>
        <begin position="23"/>
        <end position="331"/>
    </location>
</feature>
<dbReference type="InterPro" id="IPR035940">
    <property type="entry name" value="CAP_sf"/>
</dbReference>